<reference evidence="8 9" key="1">
    <citation type="submission" date="2019-02" db="EMBL/GenBank/DDBJ databases">
        <title>Opniocepnalus argus genome.</title>
        <authorList>
            <person name="Zhou C."/>
            <person name="Xiao S."/>
        </authorList>
    </citation>
    <scope>NUCLEOTIDE SEQUENCE [LARGE SCALE GENOMIC DNA]</scope>
    <source>
        <strain evidence="8">OARG1902GOOAL</strain>
        <tissue evidence="8">Muscle</tissue>
    </source>
</reference>
<dbReference type="AlphaFoldDB" id="A0A6G1QXE2"/>
<evidence type="ECO:0000256" key="3">
    <source>
        <dbReference type="ARBA" id="ARBA00022490"/>
    </source>
</evidence>
<dbReference type="PANTHER" id="PTHR16076:SF8">
    <property type="entry name" value="CYTOSKELETON-ASSOCIATED PROTEIN 2"/>
    <property type="match status" value="1"/>
</dbReference>
<evidence type="ECO:0000256" key="4">
    <source>
        <dbReference type="ARBA" id="ARBA00022553"/>
    </source>
</evidence>
<keyword evidence="9" id="KW-1185">Reference proteome</keyword>
<comment type="subcellular location">
    <subcellularLocation>
        <location evidence="1">Cytoplasm</location>
        <location evidence="1">Cytoskeleton</location>
    </subcellularLocation>
</comment>
<accession>A0A6G1QXE2</accession>
<feature type="region of interest" description="Disordered" evidence="6">
    <location>
        <begin position="305"/>
        <end position="354"/>
    </location>
</feature>
<gene>
    <name evidence="8" type="ORF">EXN66_Car022428</name>
</gene>
<name>A0A6G1QXE2_CHAAH</name>
<proteinExistence type="inferred from homology"/>
<comment type="similarity">
    <text evidence="2">Belongs to the CKAP2 family.</text>
</comment>
<feature type="region of interest" description="Disordered" evidence="6">
    <location>
        <begin position="233"/>
        <end position="260"/>
    </location>
</feature>
<feature type="compositionally biased region" description="Polar residues" evidence="6">
    <location>
        <begin position="198"/>
        <end position="209"/>
    </location>
</feature>
<evidence type="ECO:0000256" key="5">
    <source>
        <dbReference type="ARBA" id="ARBA00023212"/>
    </source>
</evidence>
<sequence>MLFFRRDSSGVCCSRLVELGRSLSSCCLSKHYSGGNKENAQPAHESKSYIKRDKTSAVPFQQKNNEKGETLTRNGPLKAQTTQVDTNSTSGDALKKLKPVQRSGKGAAAADFKQKVAAEALKPPAALPSSRSAPGMYKGKIVQSKIGSIWKSSASVGSTDSKSSVTKTENQMAGNVKYGRSKSVNDVPGTHKHESARSKSAFNKSTQVSKRTVTNCPLTGFCLARPLGKTVPLTQTSTSSRNTTVAPTKGNATHSSKAKITVSDKVNKPPISSTLSQYRLVMETAEERRAKLAEWLASKGKTLKRPAMTTAPPTKTRVCGKQEAEPKSQPLNEPLCIPKPKHSLKAPRPDSATTAHCPYTQEEVLKHSQTPVILDTTLELLENSQDRVDDVTDECVVDETEDDKSKDIYKKEKLQNDIQEDVGQQPKFEKVKNEPEESDVEETEHDHPTPEMKNASVIKYSVRTTPYLQSVKKTIEGEVSTSTRRKSNIKDLKFLTPVRRSCRIQGKTSHLPTMLVDHDPCVSSLAELVKLDDDPNAYIYRKNVALLGDLPDQSEL</sequence>
<evidence type="ECO:0000256" key="2">
    <source>
        <dbReference type="ARBA" id="ARBA00009468"/>
    </source>
</evidence>
<feature type="region of interest" description="Disordered" evidence="6">
    <location>
        <begin position="152"/>
        <end position="209"/>
    </location>
</feature>
<evidence type="ECO:0000256" key="1">
    <source>
        <dbReference type="ARBA" id="ARBA00004245"/>
    </source>
</evidence>
<feature type="domain" description="Cytoskeleton-associated protein 2 C-terminal" evidence="7">
    <location>
        <begin position="272"/>
        <end position="311"/>
    </location>
</feature>
<feature type="region of interest" description="Disordered" evidence="6">
    <location>
        <begin position="60"/>
        <end position="108"/>
    </location>
</feature>
<feature type="region of interest" description="Disordered" evidence="6">
    <location>
        <begin position="398"/>
        <end position="451"/>
    </location>
</feature>
<keyword evidence="3" id="KW-0963">Cytoplasm</keyword>
<dbReference type="GO" id="GO:0015630">
    <property type="term" value="C:microtubule cytoskeleton"/>
    <property type="evidence" value="ECO:0007669"/>
    <property type="project" value="TreeGrafter"/>
</dbReference>
<feature type="compositionally biased region" description="Polar residues" evidence="6">
    <location>
        <begin position="79"/>
        <end position="91"/>
    </location>
</feature>
<dbReference type="InterPro" id="IPR026165">
    <property type="entry name" value="CKAP2_fam"/>
</dbReference>
<keyword evidence="5" id="KW-0206">Cytoskeleton</keyword>
<protein>
    <submittedName>
        <fullName evidence="8">Cytoskeleton-associated protein 2</fullName>
    </submittedName>
</protein>
<organism evidence="8 9">
    <name type="scientific">Channa argus</name>
    <name type="common">Northern snakehead</name>
    <name type="synonym">Ophicephalus argus</name>
    <dbReference type="NCBI Taxonomy" id="215402"/>
    <lineage>
        <taxon>Eukaryota</taxon>
        <taxon>Metazoa</taxon>
        <taxon>Chordata</taxon>
        <taxon>Craniata</taxon>
        <taxon>Vertebrata</taxon>
        <taxon>Euteleostomi</taxon>
        <taxon>Actinopterygii</taxon>
        <taxon>Neopterygii</taxon>
        <taxon>Teleostei</taxon>
        <taxon>Neoteleostei</taxon>
        <taxon>Acanthomorphata</taxon>
        <taxon>Anabantaria</taxon>
        <taxon>Anabantiformes</taxon>
        <taxon>Channoidei</taxon>
        <taxon>Channidae</taxon>
        <taxon>Channa</taxon>
    </lineage>
</organism>
<evidence type="ECO:0000256" key="6">
    <source>
        <dbReference type="SAM" id="MobiDB-lite"/>
    </source>
</evidence>
<dbReference type="PANTHER" id="PTHR16076">
    <property type="entry name" value="CYTOSKELETON ASSOCIATED PROTEIN 2-RELATED"/>
    <property type="match status" value="1"/>
</dbReference>
<evidence type="ECO:0000259" key="7">
    <source>
        <dbReference type="Pfam" id="PF15297"/>
    </source>
</evidence>
<dbReference type="InterPro" id="IPR029197">
    <property type="entry name" value="CKAP2_C"/>
</dbReference>
<feature type="compositionally biased region" description="Polar residues" evidence="6">
    <location>
        <begin position="152"/>
        <end position="173"/>
    </location>
</feature>
<reference evidence="9" key="2">
    <citation type="submission" date="2019-02" db="EMBL/GenBank/DDBJ databases">
        <title>Opniocepnalus argus Var Kimnra genome.</title>
        <authorList>
            <person name="Zhou C."/>
            <person name="Xiao S."/>
        </authorList>
    </citation>
    <scope>NUCLEOTIDE SEQUENCE [LARGE SCALE GENOMIC DNA]</scope>
</reference>
<feature type="compositionally biased region" description="Basic and acidic residues" evidence="6">
    <location>
        <begin position="403"/>
        <end position="415"/>
    </location>
</feature>
<evidence type="ECO:0000313" key="9">
    <source>
        <dbReference type="Proteomes" id="UP000503349"/>
    </source>
</evidence>
<dbReference type="GO" id="GO:0007026">
    <property type="term" value="P:negative regulation of microtubule depolymerization"/>
    <property type="evidence" value="ECO:0007669"/>
    <property type="project" value="TreeGrafter"/>
</dbReference>
<dbReference type="EMBL" id="CM015735">
    <property type="protein sequence ID" value="KAF3706736.1"/>
    <property type="molecule type" value="Genomic_DNA"/>
</dbReference>
<dbReference type="Proteomes" id="UP000503349">
    <property type="component" value="Chromosome 24"/>
</dbReference>
<feature type="compositionally biased region" description="Polar residues" evidence="6">
    <location>
        <begin position="233"/>
        <end position="255"/>
    </location>
</feature>
<evidence type="ECO:0000313" key="8">
    <source>
        <dbReference type="EMBL" id="KAF3706736.1"/>
    </source>
</evidence>
<keyword evidence="4" id="KW-0597">Phosphoprotein</keyword>
<dbReference type="Pfam" id="PF15297">
    <property type="entry name" value="CKAP2_C"/>
    <property type="match status" value="2"/>
</dbReference>
<feature type="domain" description="Cytoskeleton-associated protein 2 C-terminal" evidence="7">
    <location>
        <begin position="372"/>
        <end position="546"/>
    </location>
</feature>